<dbReference type="PANTHER" id="PTHR11786">
    <property type="entry name" value="N-HYDROXYARYLAMINE O-ACETYLTRANSFERASE"/>
    <property type="match status" value="1"/>
</dbReference>
<dbReference type="Proteomes" id="UP000037269">
    <property type="component" value="Unassembled WGS sequence"/>
</dbReference>
<keyword evidence="5" id="KW-1185">Reference proteome</keyword>
<dbReference type="EMBL" id="LGUG01000004">
    <property type="protein sequence ID" value="KON96742.1"/>
    <property type="molecule type" value="Genomic_DNA"/>
</dbReference>
<dbReference type="Pfam" id="PF00797">
    <property type="entry name" value="Acetyltransf_2"/>
    <property type="match status" value="1"/>
</dbReference>
<dbReference type="GO" id="GO:0016407">
    <property type="term" value="F:acetyltransferase activity"/>
    <property type="evidence" value="ECO:0007669"/>
    <property type="project" value="InterPro"/>
</dbReference>
<organism evidence="3 5">
    <name type="scientific">Aneurinibacillus migulanus</name>
    <name type="common">Bacillus migulanus</name>
    <dbReference type="NCBI Taxonomy" id="47500"/>
    <lineage>
        <taxon>Bacteria</taxon>
        <taxon>Bacillati</taxon>
        <taxon>Bacillota</taxon>
        <taxon>Bacilli</taxon>
        <taxon>Bacillales</taxon>
        <taxon>Paenibacillaceae</taxon>
        <taxon>Aneurinibacillus group</taxon>
        <taxon>Aneurinibacillus</taxon>
    </lineage>
</organism>
<dbReference type="PRINTS" id="PR01543">
    <property type="entry name" value="ANATRNSFRASE"/>
</dbReference>
<dbReference type="InterPro" id="IPR053710">
    <property type="entry name" value="Arylamine_NAT_domain_sf"/>
</dbReference>
<dbReference type="RefSeq" id="WP_043063481.1">
    <property type="nucleotide sequence ID" value="NZ_BJOA01000258.1"/>
</dbReference>
<evidence type="ECO:0000313" key="4">
    <source>
        <dbReference type="EMBL" id="SDJ47129.1"/>
    </source>
</evidence>
<dbReference type="Proteomes" id="UP000182836">
    <property type="component" value="Unassembled WGS sequence"/>
</dbReference>
<dbReference type="InterPro" id="IPR038765">
    <property type="entry name" value="Papain-like_cys_pep_sf"/>
</dbReference>
<dbReference type="OrthoDB" id="7181050at2"/>
<dbReference type="Gene3D" id="3.30.2140.20">
    <property type="match status" value="1"/>
</dbReference>
<dbReference type="PATRIC" id="fig|47500.8.peg.6394"/>
<accession>A0A0D1VKS5</accession>
<evidence type="ECO:0000313" key="6">
    <source>
        <dbReference type="Proteomes" id="UP000182836"/>
    </source>
</evidence>
<dbReference type="AlphaFoldDB" id="A0A0D1VKS5"/>
<dbReference type="STRING" id="47500.AF333_15935"/>
<evidence type="ECO:0000313" key="5">
    <source>
        <dbReference type="Proteomes" id="UP000037269"/>
    </source>
</evidence>
<dbReference type="SUPFAM" id="SSF54001">
    <property type="entry name" value="Cysteine proteinases"/>
    <property type="match status" value="1"/>
</dbReference>
<dbReference type="GeneID" id="42306659"/>
<evidence type="ECO:0000256" key="1">
    <source>
        <dbReference type="ARBA" id="ARBA00006547"/>
    </source>
</evidence>
<evidence type="ECO:0000256" key="2">
    <source>
        <dbReference type="RuleBase" id="RU003452"/>
    </source>
</evidence>
<name>A0A0D1VKS5_ANEMI</name>
<dbReference type="PANTHER" id="PTHR11786:SF0">
    <property type="entry name" value="ARYLAMINE N-ACETYLTRANSFERASE 4-RELATED"/>
    <property type="match status" value="1"/>
</dbReference>
<keyword evidence="4" id="KW-0808">Transferase</keyword>
<proteinExistence type="inferred from homology"/>
<evidence type="ECO:0000313" key="3">
    <source>
        <dbReference type="EMBL" id="KON96742.1"/>
    </source>
</evidence>
<dbReference type="InterPro" id="IPR001447">
    <property type="entry name" value="Arylamine_N-AcTrfase"/>
</dbReference>
<reference evidence="3 5" key="1">
    <citation type="submission" date="2015-07" db="EMBL/GenBank/DDBJ databases">
        <title>Fjat-14205 dsm 2895.</title>
        <authorList>
            <person name="Liu B."/>
            <person name="Wang J."/>
            <person name="Zhu Y."/>
            <person name="Liu G."/>
            <person name="Chen Q."/>
            <person name="Chen Z."/>
            <person name="Lan J."/>
            <person name="Che J."/>
            <person name="Ge C."/>
            <person name="Shi H."/>
            <person name="Pan Z."/>
            <person name="Liu X."/>
        </authorList>
    </citation>
    <scope>NUCLEOTIDE SEQUENCE [LARGE SCALE GENOMIC DNA]</scope>
    <source>
        <strain evidence="3 5">DSM 2895</strain>
    </source>
</reference>
<reference evidence="4 6" key="2">
    <citation type="submission" date="2016-10" db="EMBL/GenBank/DDBJ databases">
        <authorList>
            <person name="de Groot N.N."/>
        </authorList>
    </citation>
    <scope>NUCLEOTIDE SEQUENCE [LARGE SCALE GENOMIC DNA]</scope>
    <source>
        <strain evidence="4 6">DSM 2895</strain>
    </source>
</reference>
<dbReference type="EMBL" id="FNED01000018">
    <property type="protein sequence ID" value="SDJ47129.1"/>
    <property type="molecule type" value="Genomic_DNA"/>
</dbReference>
<protein>
    <submittedName>
        <fullName evidence="4">N-hydroxyarylamine O-acetyltransferase</fullName>
    </submittedName>
</protein>
<comment type="similarity">
    <text evidence="1 2">Belongs to the arylamine N-acetyltransferase family.</text>
</comment>
<sequence>MNVQTYLDRIQFPLLAADIRPTLSCLVELQKQHLLHVPFGNLDVMNSVPIVLSPERLYEKIILRHREGFCYELNGLFCWLLRELGFSAHLVAATVHAGDDEWSVDGSHATILVHLEQPYLVDVGFGDSARVPLPLTGEEREDVSGMYRIIPHERPGMYDLQKRTEGEWIVKNRFSITPKKLAEFHAVCEYTQTSPESHFTVRRIVTQAMTDGRVTLSGNEVTVTKKGEKTKFTLEEAEIPTFLRNSFGIECHEER</sequence>
<gene>
    <name evidence="3" type="ORF">AF333_15935</name>
    <name evidence="4" type="ORF">SAMN04487909_11891</name>
</gene>